<feature type="region of interest" description="Disordered" evidence="7">
    <location>
        <begin position="77"/>
        <end position="149"/>
    </location>
</feature>
<dbReference type="Proteomes" id="UP000626109">
    <property type="component" value="Unassembled WGS sequence"/>
</dbReference>
<dbReference type="PANTHER" id="PTHR12931:SF15">
    <property type="entry name" value="UBIQUITIN THIOESTERASE OTUBAIN-LIKE"/>
    <property type="match status" value="1"/>
</dbReference>
<name>A0A813LNY8_POLGL</name>
<evidence type="ECO:0000256" key="2">
    <source>
        <dbReference type="ARBA" id="ARBA00012759"/>
    </source>
</evidence>
<dbReference type="InterPro" id="IPR042468">
    <property type="entry name" value="Peptidase_C65_otubain_sub1"/>
</dbReference>
<dbReference type="EMBL" id="CAJNNW010036458">
    <property type="protein sequence ID" value="CAE8734561.1"/>
    <property type="molecule type" value="Genomic_DNA"/>
</dbReference>
<organism evidence="8 9">
    <name type="scientific">Polarella glacialis</name>
    <name type="common">Dinoflagellate</name>
    <dbReference type="NCBI Taxonomy" id="89957"/>
    <lineage>
        <taxon>Eukaryota</taxon>
        <taxon>Sar</taxon>
        <taxon>Alveolata</taxon>
        <taxon>Dinophyceae</taxon>
        <taxon>Suessiales</taxon>
        <taxon>Suessiaceae</taxon>
        <taxon>Polarella</taxon>
    </lineage>
</organism>
<evidence type="ECO:0000256" key="7">
    <source>
        <dbReference type="SAM" id="MobiDB-lite"/>
    </source>
</evidence>
<dbReference type="GO" id="GO:0005634">
    <property type="term" value="C:nucleus"/>
    <property type="evidence" value="ECO:0007669"/>
    <property type="project" value="TreeGrafter"/>
</dbReference>
<evidence type="ECO:0000256" key="5">
    <source>
        <dbReference type="ARBA" id="ARBA00022801"/>
    </source>
</evidence>
<comment type="caution">
    <text evidence="8">The sequence shown here is derived from an EMBL/GenBank/DDBJ whole genome shotgun (WGS) entry which is preliminary data.</text>
</comment>
<dbReference type="GO" id="GO:0006508">
    <property type="term" value="P:proteolysis"/>
    <property type="evidence" value="ECO:0007669"/>
    <property type="project" value="UniProtKB-KW"/>
</dbReference>
<dbReference type="InterPro" id="IPR042467">
    <property type="entry name" value="Peptidase_C65_otubain_sub2"/>
</dbReference>
<evidence type="ECO:0000256" key="6">
    <source>
        <dbReference type="ARBA" id="ARBA00022807"/>
    </source>
</evidence>
<keyword evidence="4" id="KW-0833">Ubl conjugation pathway</keyword>
<dbReference type="SUPFAM" id="SSF56672">
    <property type="entry name" value="DNA/RNA polymerases"/>
    <property type="match status" value="1"/>
</dbReference>
<dbReference type="EC" id="3.4.19.12" evidence="2"/>
<dbReference type="Gene3D" id="3.30.200.60">
    <property type="entry name" value="Peptidase C65 Otubain, subdomain 1"/>
    <property type="match status" value="1"/>
</dbReference>
<dbReference type="PANTHER" id="PTHR12931">
    <property type="entry name" value="UBIQUITIN THIOLESTERASE PROTEIN OTUB"/>
    <property type="match status" value="1"/>
</dbReference>
<keyword evidence="3" id="KW-0645">Protease</keyword>
<gene>
    <name evidence="8" type="ORF">PGLA2088_LOCUS47361</name>
</gene>
<keyword evidence="6" id="KW-0788">Thiol protease</keyword>
<dbReference type="Gene3D" id="1.20.1300.20">
    <property type="entry name" value="Peptidase C65 Otubain, subdomain 2"/>
    <property type="match status" value="1"/>
</dbReference>
<comment type="catalytic activity">
    <reaction evidence="1">
        <text>Thiol-dependent hydrolysis of ester, thioester, amide, peptide and isopeptide bonds formed by the C-terminal Gly of ubiquitin (a 76-residue protein attached to proteins as an intracellular targeting signal).</text>
        <dbReference type="EC" id="3.4.19.12"/>
    </reaction>
</comment>
<dbReference type="GO" id="GO:0004843">
    <property type="term" value="F:cysteine-type deubiquitinase activity"/>
    <property type="evidence" value="ECO:0007669"/>
    <property type="project" value="UniProtKB-EC"/>
</dbReference>
<dbReference type="SUPFAM" id="SSF56219">
    <property type="entry name" value="DNase I-like"/>
    <property type="match status" value="1"/>
</dbReference>
<dbReference type="InterPro" id="IPR038765">
    <property type="entry name" value="Papain-like_cys_pep_sf"/>
</dbReference>
<dbReference type="InterPro" id="IPR036691">
    <property type="entry name" value="Endo/exonu/phosph_ase_sf"/>
</dbReference>
<accession>A0A813LNY8</accession>
<evidence type="ECO:0000256" key="1">
    <source>
        <dbReference type="ARBA" id="ARBA00000707"/>
    </source>
</evidence>
<protein>
    <recommendedName>
        <fullName evidence="2">ubiquitinyl hydrolase 1</fullName>
        <ecNumber evidence="2">3.4.19.12</ecNumber>
    </recommendedName>
</protein>
<dbReference type="InterPro" id="IPR043502">
    <property type="entry name" value="DNA/RNA_pol_sf"/>
</dbReference>
<keyword evidence="5" id="KW-0378">Hydrolase</keyword>
<feature type="compositionally biased region" description="Low complexity" evidence="7">
    <location>
        <begin position="88"/>
        <end position="105"/>
    </location>
</feature>
<feature type="non-terminal residue" evidence="8">
    <location>
        <position position="2593"/>
    </location>
</feature>
<dbReference type="GO" id="GO:0071108">
    <property type="term" value="P:protein K48-linked deubiquitination"/>
    <property type="evidence" value="ECO:0007669"/>
    <property type="project" value="TreeGrafter"/>
</dbReference>
<reference evidence="8" key="1">
    <citation type="submission" date="2021-02" db="EMBL/GenBank/DDBJ databases">
        <authorList>
            <person name="Dougan E. K."/>
            <person name="Rhodes N."/>
            <person name="Thang M."/>
            <person name="Chan C."/>
        </authorList>
    </citation>
    <scope>NUCLEOTIDE SEQUENCE</scope>
</reference>
<proteinExistence type="predicted"/>
<evidence type="ECO:0000256" key="4">
    <source>
        <dbReference type="ARBA" id="ARBA00022786"/>
    </source>
</evidence>
<dbReference type="SUPFAM" id="SSF54001">
    <property type="entry name" value="Cysteine proteinases"/>
    <property type="match status" value="1"/>
</dbReference>
<evidence type="ECO:0000313" key="8">
    <source>
        <dbReference type="EMBL" id="CAE8734561.1"/>
    </source>
</evidence>
<dbReference type="InterPro" id="IPR019400">
    <property type="entry name" value="Peptidase_C65_otubain"/>
</dbReference>
<dbReference type="GO" id="GO:0043130">
    <property type="term" value="F:ubiquitin binding"/>
    <property type="evidence" value="ECO:0007669"/>
    <property type="project" value="TreeGrafter"/>
</dbReference>
<dbReference type="Pfam" id="PF10275">
    <property type="entry name" value="Peptidase_C65"/>
    <property type="match status" value="1"/>
</dbReference>
<sequence>MDHGGTMAQDCYFWYQAYKSLLQHLVLSQSFSSWPLTSYGVAESKDAVPAECSPTSWGHSPQTAPDCQPGCPPGTWITAGPSGPPGASPFDGSSPAPEASSWAPAGVSAAFGLEPPPSNGASGAEAFSAPPSGVASPSEVTPVPSKHQGAGGVIADAVNFEVLSTQASDPPCKVVGGAVNGSQLVTKATPPISGPIFGFEHLECGEDVDYYGQEIVGLSTPPLNAGRTTSELLTRKRGRTVRWDPCPLISPRNDTTLAEPGPCERHSFQEDWTDIDTSCNKEYTVQPRYGNRPGMENEEDQDYVKLVGRNRMRIQLPAAYSRFGTPWSRWDLCRRISPRLLRLIQKESEAAMGLRSFGGGSRPSLCQQYVWPPLVGGATVCWRIGGYVIPGIMKVARTLMEDGVGTMQGPSMLIVVPTREQCRQVQCCCADVAKVTEIHSICEHDVPKKANCNGMGEPRGVAAAVSRPGTGRLEDCASLRCYQECRGLVFLYFPAPGVVWRVVCFYGLVTPGHSFGRNAIVENDKFLAELMGFASSRVSLPTLVVGDFNMPIEKSVTLRKMGEEGFVDLAELQSISQCIAPMPTCSSGGPGARPDRVYACHRARGAFMELRVCPMIRYSKHAHVFLSFKVKAVQEEAWGRRPVLKLVEDASEAKTFRDSGNWSTENARDLRIAFREEARANSDSMGDQSLEMSSEKRIGLLTSYMETQLLGIRKHEKLVTTDRHIGRGKQALQGRSLPRLPVRTVSEPFFVLGADVHSDMARRLCTQVRRMFDLEKKMGSALAAGRNRSRHLVPVWSAILRAGGFHRGFLHWVRKRTESLPVIGNQLPSALELGFAFGQIRKPRVAEITSLRETFDVKTADAVGNNRLRRKTPVIKTNVLQVDDSPVHICIGDEVTIRGQQHAVIGIGGDIAVLRPAFCPVNPGCVVTFARWVTSYNDLRRCMSKPWAKIWNSVPDDANIWDEFKAFAAPLLPWAPMKGYTLDVRDYRGAISKARSHSALGGDQWSVPELRAFPDEEVEVILEIFESLSNEEIPWDDYSLEGIIVMIAKIAKPLGGSDCRPLTIFSMIYRLWSRMHCARFTSWLVTWVDPGVCGMLPGRSVSDVASRITLRMELAVTTEVPVCGGVGDIVKCFNKIPWAPIEWILLQTGAVAGPVKTWMQGLRKVSRRLRMQGGLGESIRCAGGFPEGGPLSIVSAILIGHLWCSGMAARDGAARGYAYAGNLEFTCPSSTRSLEHMQFMAWMTQLMKLEISLPKAWLWSSHGAQRQRLRNDRTGDLLLVPVLLHDRDLGVRVAYCLQVRNSTATKRRAEALESLTRVQTSGRAFATKVSLVVHAVHAKGLYACEVTYISQADLDFYSTAKARALGICRGGYNKAIALFISAGPMVDPSYYILWQRILCLRRLWLGSAEGADDVRELLRSAPLHYRQGQVALFLRAIRSIGWNCNDDGEIACLGGVVLNLATSPLCELLVMSQHDYCRKLTGKANERSTITKAFHCISRQGTMLQSKVYGESQTALLRVTLTLANVASNWKAKCAGESPACEFCGEPDSVIHRARDCKAFVAVRGRHPSVNSQRQWRESELLTCHGLCEDTGSLDELRRRLQAITLPIAPDLTPPNGDRTPIFADGTGNQSKFPAWRLASGSIVHGVSGELLLAYHVPGLAQTVPRSELFAGLLAIRMFRFIDLYTDRQGLFDGLGALNAGGGQELRCSQNGDIWRMIANELEERPEGAVVAYKVKSHSSVQEDDTDRLRWMRKHNDLADHWAKHRNNIDRPDNFQTWYAREFQAVKDRQRIVDATQCFLLDLSETALQLRAAVKRQPGDVARPDRDGAKPYLTGTADRSGELNYNLRIRLPDHGLLEDKFLYGNTFANRMLRYLGRLRWADPEAGQSSRMVSYLELLIDFHISTGTRMPVRHIFGSQKTDMVWLLPDQDGRVANSEVSYQQELNTFDSCPNVMSVLYGYDVLPSLSDSIFTTICSQGTAQFRCKGTRFLAKLISPVKVEQQIQRFAESNRGRFKAADSKVDLSGAGPAIIRVQDLTKPTAPTYQQIEVNQRRHRKQMARAACWSALHTFPALGTGVFPVSLLISKDQGLRLAPIFIARLGWLGFAWRHSRAFPETLGFWACRSAWSSLPAILAGLHVVFYLGGMWCSHDLLGISLVERAVGVDATAANLVIPLAWAELISLVAFSVCIVIHYGRRVGSSGSQVQGIAESVSWSGVEVTGVQIRYGIESQTASGSPPEDSDWSGIEDDAIPDELEGDDYEFGKARHENISPLKPIQELEREFAHNPYLVRQFAELARSFKAWRPVRGDGNCYYRAVLFAWLERSLALGALENLRRFDSQLRSHRWSPQAASSVRICHRLLRAWIAQRSQCTSDAQVRELLCEVGKEFNKVRSDRAFILCLRHLIAEYLHTHAHDPVGGSMDQSNVLTYETWAMAISGAQNIDDYCEQHVYVMNKDAADHVQWVCPRVLQTMVRICMVDRDGTRCNFIDYGKGAMLPSSCHGGLPGESVKSAAQLVGTSGQRVPEIFLLLKPGHYDILIAREDHAAKLIDPDLRPSPVADRTHLGEPGGEAITGLAVEETQQLRRLCDSRWRAL</sequence>
<evidence type="ECO:0000256" key="3">
    <source>
        <dbReference type="ARBA" id="ARBA00022670"/>
    </source>
</evidence>
<dbReference type="CDD" id="cd22749">
    <property type="entry name" value="Otubain_C65"/>
    <property type="match status" value="1"/>
</dbReference>
<evidence type="ECO:0000313" key="9">
    <source>
        <dbReference type="Proteomes" id="UP000626109"/>
    </source>
</evidence>